<evidence type="ECO:0000313" key="2">
    <source>
        <dbReference type="EMBL" id="TQD71685.1"/>
    </source>
</evidence>
<organism evidence="3 4">
    <name type="scientific">Malus baccata</name>
    <name type="common">Siberian crab apple</name>
    <name type="synonym">Pyrus baccata</name>
    <dbReference type="NCBI Taxonomy" id="106549"/>
    <lineage>
        <taxon>Eukaryota</taxon>
        <taxon>Viridiplantae</taxon>
        <taxon>Streptophyta</taxon>
        <taxon>Embryophyta</taxon>
        <taxon>Tracheophyta</taxon>
        <taxon>Spermatophyta</taxon>
        <taxon>Magnoliopsida</taxon>
        <taxon>eudicotyledons</taxon>
        <taxon>Gunneridae</taxon>
        <taxon>Pentapetalae</taxon>
        <taxon>rosids</taxon>
        <taxon>fabids</taxon>
        <taxon>Rosales</taxon>
        <taxon>Rosaceae</taxon>
        <taxon>Amygdaloideae</taxon>
        <taxon>Maleae</taxon>
        <taxon>Malus</taxon>
    </lineage>
</organism>
<reference evidence="3 4" key="1">
    <citation type="journal article" date="2019" name="G3 (Bethesda)">
        <title>Sequencing of a Wild Apple (Malus baccata) Genome Unravels the Differences Between Cultivated and Wild Apple Species Regarding Disease Resistance and Cold Tolerance.</title>
        <authorList>
            <person name="Chen X."/>
        </authorList>
    </citation>
    <scope>NUCLEOTIDE SEQUENCE [LARGE SCALE GENOMIC DNA]</scope>
    <source>
        <strain evidence="4">cv. Shandingzi</strain>
        <tissue evidence="3">Leaves</tissue>
    </source>
</reference>
<dbReference type="AlphaFoldDB" id="A0A540KQV5"/>
<dbReference type="EMBL" id="VIEB01001021">
    <property type="protein sequence ID" value="TQD76600.1"/>
    <property type="molecule type" value="Genomic_DNA"/>
</dbReference>
<feature type="region of interest" description="Disordered" evidence="1">
    <location>
        <begin position="1"/>
        <end position="42"/>
    </location>
</feature>
<evidence type="ECO:0000313" key="4">
    <source>
        <dbReference type="Proteomes" id="UP000315295"/>
    </source>
</evidence>
<dbReference type="PANTHER" id="PTHR35735">
    <property type="entry name" value="PROTEIN NIM1-INTERACTING 2"/>
    <property type="match status" value="1"/>
</dbReference>
<gene>
    <name evidence="3" type="ORF">C1H46_037848</name>
    <name evidence="2" type="ORF">C1H46_042789</name>
</gene>
<dbReference type="GO" id="GO:0010112">
    <property type="term" value="P:regulation of systemic acquired resistance"/>
    <property type="evidence" value="ECO:0007669"/>
    <property type="project" value="InterPro"/>
</dbReference>
<dbReference type="PANTHER" id="PTHR35735:SF4">
    <property type="entry name" value="PROTEIN NIM1-INTERACTING 2"/>
    <property type="match status" value="1"/>
</dbReference>
<keyword evidence="4" id="KW-1185">Reference proteome</keyword>
<evidence type="ECO:0000256" key="1">
    <source>
        <dbReference type="SAM" id="MobiDB-lite"/>
    </source>
</evidence>
<comment type="caution">
    <text evidence="3">The sequence shown here is derived from an EMBL/GenBank/DDBJ whole genome shotgun (WGS) entry which is preliminary data.</text>
</comment>
<sequence>MLKGKESEAEKRKLEDGDGDGDGDVSGRQKHKKARDGNGDVTAVKEEEVEEFFAILGRIRGAVRHFKSANGGGVRKETGEGSRLRGMLESYEEASGVQVGPKRENRRVVENLGLDLNEDPKPECDPS</sequence>
<dbReference type="InterPro" id="IPR034577">
    <property type="entry name" value="NIMIN-2"/>
</dbReference>
<proteinExistence type="predicted"/>
<feature type="compositionally biased region" description="Basic and acidic residues" evidence="1">
    <location>
        <begin position="1"/>
        <end position="16"/>
    </location>
</feature>
<accession>A0A540KQV5</accession>
<evidence type="ECO:0008006" key="5">
    <source>
        <dbReference type="Google" id="ProtNLM"/>
    </source>
</evidence>
<evidence type="ECO:0000313" key="3">
    <source>
        <dbReference type="EMBL" id="TQD76600.1"/>
    </source>
</evidence>
<dbReference type="Proteomes" id="UP000315295">
    <property type="component" value="Unassembled WGS sequence"/>
</dbReference>
<name>A0A540KQV5_MALBA</name>
<dbReference type="EMBL" id="VIEB01001511">
    <property type="protein sequence ID" value="TQD71685.1"/>
    <property type="molecule type" value="Genomic_DNA"/>
</dbReference>
<protein>
    <recommendedName>
        <fullName evidence="5">Protein NIM1-INTERACTING 2</fullName>
    </recommendedName>
</protein>